<protein>
    <recommendedName>
        <fullName evidence="7">Metalloendopeptidase</fullName>
        <ecNumber evidence="7">3.4.24.-</ecNumber>
    </recommendedName>
</protein>
<dbReference type="GO" id="GO:0006508">
    <property type="term" value="P:proteolysis"/>
    <property type="evidence" value="ECO:0007669"/>
    <property type="project" value="UniProtKB-KW"/>
</dbReference>
<dbReference type="SUPFAM" id="SSF55486">
    <property type="entry name" value="Metalloproteases ('zincins'), catalytic domain"/>
    <property type="match status" value="1"/>
</dbReference>
<keyword evidence="2 7" id="KW-0479">Metal-binding</keyword>
<evidence type="ECO:0000256" key="4">
    <source>
        <dbReference type="ARBA" id="ARBA00022833"/>
    </source>
</evidence>
<evidence type="ECO:0000313" key="11">
    <source>
        <dbReference type="EMBL" id="CAF3659102.1"/>
    </source>
</evidence>
<dbReference type="PROSITE" id="PS51864">
    <property type="entry name" value="ASTACIN"/>
    <property type="match status" value="1"/>
</dbReference>
<dbReference type="Proteomes" id="UP000681722">
    <property type="component" value="Unassembled WGS sequence"/>
</dbReference>
<organism evidence="10 13">
    <name type="scientific">Didymodactylos carnosus</name>
    <dbReference type="NCBI Taxonomy" id="1234261"/>
    <lineage>
        <taxon>Eukaryota</taxon>
        <taxon>Metazoa</taxon>
        <taxon>Spiralia</taxon>
        <taxon>Gnathifera</taxon>
        <taxon>Rotifera</taxon>
        <taxon>Eurotatoria</taxon>
        <taxon>Bdelloidea</taxon>
        <taxon>Philodinida</taxon>
        <taxon>Philodinidae</taxon>
        <taxon>Didymodactylos</taxon>
    </lineage>
</organism>
<dbReference type="PANTHER" id="PTHR10127:SF780">
    <property type="entry name" value="METALLOENDOPEPTIDASE"/>
    <property type="match status" value="1"/>
</dbReference>
<evidence type="ECO:0000256" key="5">
    <source>
        <dbReference type="ARBA" id="ARBA00023049"/>
    </source>
</evidence>
<gene>
    <name evidence="10" type="ORF">GPM918_LOCUS11013</name>
    <name evidence="9" type="ORF">OVA965_LOCUS8302</name>
    <name evidence="12" type="ORF">SRO942_LOCUS11014</name>
    <name evidence="11" type="ORF">TMI583_LOCUS8298</name>
</gene>
<dbReference type="Proteomes" id="UP000663829">
    <property type="component" value="Unassembled WGS sequence"/>
</dbReference>
<dbReference type="PANTHER" id="PTHR10127">
    <property type="entry name" value="DISCOIDIN, CUB, EGF, LAMININ , AND ZINC METALLOPROTEASE DOMAIN CONTAINING"/>
    <property type="match status" value="1"/>
</dbReference>
<evidence type="ECO:0000256" key="2">
    <source>
        <dbReference type="ARBA" id="ARBA00022723"/>
    </source>
</evidence>
<dbReference type="OrthoDB" id="291007at2759"/>
<dbReference type="EMBL" id="CAJOBA010002777">
    <property type="protein sequence ID" value="CAF3659102.1"/>
    <property type="molecule type" value="Genomic_DNA"/>
</dbReference>
<evidence type="ECO:0000256" key="6">
    <source>
        <dbReference type="PROSITE-ProRule" id="PRU01211"/>
    </source>
</evidence>
<dbReference type="AlphaFoldDB" id="A0A814CXK3"/>
<dbReference type="InterPro" id="IPR024079">
    <property type="entry name" value="MetalloPept_cat_dom_sf"/>
</dbReference>
<name>A0A814CXK3_9BILA</name>
<dbReference type="EC" id="3.4.24.-" evidence="7"/>
<dbReference type="GO" id="GO:0046872">
    <property type="term" value="F:metal ion binding"/>
    <property type="evidence" value="ECO:0007669"/>
    <property type="project" value="UniProtKB-KW"/>
</dbReference>
<dbReference type="PRINTS" id="PR00480">
    <property type="entry name" value="ASTACIN"/>
</dbReference>
<comment type="caution">
    <text evidence="6">Lacks conserved residue(s) required for the propagation of feature annotation.</text>
</comment>
<dbReference type="GO" id="GO:0004222">
    <property type="term" value="F:metalloendopeptidase activity"/>
    <property type="evidence" value="ECO:0007669"/>
    <property type="project" value="UniProtKB-UniRule"/>
</dbReference>
<dbReference type="Pfam" id="PF01400">
    <property type="entry name" value="Astacin"/>
    <property type="match status" value="1"/>
</dbReference>
<evidence type="ECO:0000256" key="3">
    <source>
        <dbReference type="ARBA" id="ARBA00022801"/>
    </source>
</evidence>
<keyword evidence="3 7" id="KW-0378">Hydrolase</keyword>
<evidence type="ECO:0000313" key="12">
    <source>
        <dbReference type="EMBL" id="CAF3722841.1"/>
    </source>
</evidence>
<dbReference type="EMBL" id="CAJNOK010002776">
    <property type="protein sequence ID" value="CAF0874504.1"/>
    <property type="molecule type" value="Genomic_DNA"/>
</dbReference>
<feature type="domain" description="Peptidase M12A" evidence="8">
    <location>
        <begin position="1"/>
        <end position="138"/>
    </location>
</feature>
<proteinExistence type="predicted"/>
<evidence type="ECO:0000259" key="8">
    <source>
        <dbReference type="PROSITE" id="PS51864"/>
    </source>
</evidence>
<dbReference type="EMBL" id="CAJOBC010002238">
    <property type="protein sequence ID" value="CAF3722841.1"/>
    <property type="molecule type" value="Genomic_DNA"/>
</dbReference>
<dbReference type="EMBL" id="CAJNOQ010002238">
    <property type="protein sequence ID" value="CAF0946714.1"/>
    <property type="molecule type" value="Genomic_DNA"/>
</dbReference>
<evidence type="ECO:0000313" key="9">
    <source>
        <dbReference type="EMBL" id="CAF0874504.1"/>
    </source>
</evidence>
<evidence type="ECO:0000313" key="13">
    <source>
        <dbReference type="Proteomes" id="UP000663829"/>
    </source>
</evidence>
<keyword evidence="4 7" id="KW-0862">Zinc</keyword>
<dbReference type="InterPro" id="IPR001506">
    <property type="entry name" value="Peptidase_M12A"/>
</dbReference>
<accession>A0A814CXK3</accession>
<evidence type="ECO:0000313" key="10">
    <source>
        <dbReference type="EMBL" id="CAF0946714.1"/>
    </source>
</evidence>
<reference evidence="10" key="1">
    <citation type="submission" date="2021-02" db="EMBL/GenBank/DDBJ databases">
        <authorList>
            <person name="Nowell W R."/>
        </authorList>
    </citation>
    <scope>NUCLEOTIDE SEQUENCE</scope>
</reference>
<dbReference type="Gene3D" id="3.40.390.10">
    <property type="entry name" value="Collagenase (Catalytic Domain)"/>
    <property type="match status" value="1"/>
</dbReference>
<comment type="cofactor">
    <cofactor evidence="7">
        <name>Zn(2+)</name>
        <dbReference type="ChEBI" id="CHEBI:29105"/>
    </cofactor>
    <text evidence="7">Binds 1 zinc ion per subunit.</text>
</comment>
<evidence type="ECO:0000256" key="1">
    <source>
        <dbReference type="ARBA" id="ARBA00022670"/>
    </source>
</evidence>
<comment type="caution">
    <text evidence="10">The sequence shown here is derived from an EMBL/GenBank/DDBJ whole genome shotgun (WGS) entry which is preliminary data.</text>
</comment>
<dbReference type="Proteomes" id="UP000677228">
    <property type="component" value="Unassembled WGS sequence"/>
</dbReference>
<dbReference type="Proteomes" id="UP000682733">
    <property type="component" value="Unassembled WGS sequence"/>
</dbReference>
<sequence length="139" mass="15372">MFVCGGLEGDIILPTDDRGVAQLGQPARWTRGVVPYDMSAITGFWHEQSRPDRDSYITVDYSNVGAGQEHNFNKYTWGKDVENQGFAYDYTSIMHYGATAFSTNGKPTMIPKQSGAKLGGDVLTKTDIAEIRKYYNCGA</sequence>
<evidence type="ECO:0000256" key="7">
    <source>
        <dbReference type="RuleBase" id="RU361183"/>
    </source>
</evidence>
<keyword evidence="5 7" id="KW-0482">Metalloprotease</keyword>
<keyword evidence="1 7" id="KW-0645">Protease</keyword>
<keyword evidence="13" id="KW-1185">Reference proteome</keyword>